<comment type="caution">
    <text evidence="1">The sequence shown here is derived from an EMBL/GenBank/DDBJ whole genome shotgun (WGS) entry which is preliminary data.</text>
</comment>
<sequence length="88" mass="9974">MPNATPQAGTTRYLCPLECGWHHDVPPPSPIRIAELGTRGLFAEVEQTETSLREHLDTHTTEQFVRTIQGLRREVAQLRRERDEAPGT</sequence>
<name>A0ABU4MYM7_9ACTN</name>
<reference evidence="1 2" key="1">
    <citation type="journal article" date="2023" name="Microb. Genom.">
        <title>Mesoterricola silvestris gen. nov., sp. nov., Mesoterricola sediminis sp. nov., Geothrix oryzae sp. nov., Geothrix edaphica sp. nov., Geothrix rubra sp. nov., and Geothrix limicola sp. nov., six novel members of Acidobacteriota isolated from soils.</title>
        <authorList>
            <person name="Weisberg A.J."/>
            <person name="Pearce E."/>
            <person name="Kramer C.G."/>
            <person name="Chang J.H."/>
            <person name="Clarke C.R."/>
        </authorList>
    </citation>
    <scope>NUCLEOTIDE SEQUENCE [LARGE SCALE GENOMIC DNA]</scope>
    <source>
        <strain evidence="1 2">NE20-4-1</strain>
    </source>
</reference>
<gene>
    <name evidence="1" type="ORF">PV383_36435</name>
</gene>
<accession>A0ABU4MYM7</accession>
<proteinExistence type="predicted"/>
<dbReference type="EMBL" id="JARAWJ010000039">
    <property type="protein sequence ID" value="MDX3042633.1"/>
    <property type="molecule type" value="Genomic_DNA"/>
</dbReference>
<keyword evidence="2" id="KW-1185">Reference proteome</keyword>
<evidence type="ECO:0000313" key="2">
    <source>
        <dbReference type="Proteomes" id="UP001282474"/>
    </source>
</evidence>
<evidence type="ECO:0000313" key="1">
    <source>
        <dbReference type="EMBL" id="MDX3042633.1"/>
    </source>
</evidence>
<protein>
    <submittedName>
        <fullName evidence="1">Uncharacterized protein</fullName>
    </submittedName>
</protein>
<organism evidence="1 2">
    <name type="scientific">Streptomyces caniscabiei</name>
    <dbReference type="NCBI Taxonomy" id="2746961"/>
    <lineage>
        <taxon>Bacteria</taxon>
        <taxon>Bacillati</taxon>
        <taxon>Actinomycetota</taxon>
        <taxon>Actinomycetes</taxon>
        <taxon>Kitasatosporales</taxon>
        <taxon>Streptomycetaceae</taxon>
        <taxon>Streptomyces</taxon>
    </lineage>
</organism>
<dbReference type="RefSeq" id="WP_193382935.1">
    <property type="nucleotide sequence ID" value="NZ_JABXWI010000031.1"/>
</dbReference>
<dbReference type="Proteomes" id="UP001282474">
    <property type="component" value="Unassembled WGS sequence"/>
</dbReference>